<reference evidence="1" key="1">
    <citation type="submission" date="2023-01" db="EMBL/GenBank/DDBJ databases">
        <authorList>
            <person name="Piombo E."/>
        </authorList>
    </citation>
    <scope>NUCLEOTIDE SEQUENCE</scope>
</reference>
<evidence type="ECO:0000313" key="2">
    <source>
        <dbReference type="Proteomes" id="UP001160390"/>
    </source>
</evidence>
<keyword evidence="2" id="KW-1185">Reference proteome</keyword>
<dbReference type="AlphaFoldDB" id="A0AA35PYJ3"/>
<proteinExistence type="predicted"/>
<protein>
    <submittedName>
        <fullName evidence="1">Uncharacterized protein</fullName>
    </submittedName>
</protein>
<gene>
    <name evidence="1" type="ORF">CCHLO57077_00012769</name>
</gene>
<dbReference type="EMBL" id="CABFNP030000704">
    <property type="protein sequence ID" value="CAI6079578.1"/>
    <property type="molecule type" value="Genomic_DNA"/>
</dbReference>
<evidence type="ECO:0000313" key="1">
    <source>
        <dbReference type="EMBL" id="CAI6079578.1"/>
    </source>
</evidence>
<sequence>MAEETAVAGDSAEGVAFILLHFALVHTGCIPNWPIHLVMDAASMLWLWPFPSLRTSPRRSMQEISNHMRVVQEASTRRQAAVDGPGRTS</sequence>
<comment type="caution">
    <text evidence="1">The sequence shown here is derived from an EMBL/GenBank/DDBJ whole genome shotgun (WGS) entry which is preliminary data.</text>
</comment>
<dbReference type="Proteomes" id="UP001160390">
    <property type="component" value="Unassembled WGS sequence"/>
</dbReference>
<name>A0AA35PYJ3_9HYPO</name>
<organism evidence="1 2">
    <name type="scientific">Clonostachys chloroleuca</name>
    <dbReference type="NCBI Taxonomy" id="1926264"/>
    <lineage>
        <taxon>Eukaryota</taxon>
        <taxon>Fungi</taxon>
        <taxon>Dikarya</taxon>
        <taxon>Ascomycota</taxon>
        <taxon>Pezizomycotina</taxon>
        <taxon>Sordariomycetes</taxon>
        <taxon>Hypocreomycetidae</taxon>
        <taxon>Hypocreales</taxon>
        <taxon>Bionectriaceae</taxon>
        <taxon>Clonostachys</taxon>
    </lineage>
</organism>
<accession>A0AA35PYJ3</accession>